<reference evidence="1 2" key="1">
    <citation type="journal article" date="2024" name="Nat. Commun.">
        <title>Phylogenomics reveals the evolutionary origins of lichenization in chlorophyte algae.</title>
        <authorList>
            <person name="Puginier C."/>
            <person name="Libourel C."/>
            <person name="Otte J."/>
            <person name="Skaloud P."/>
            <person name="Haon M."/>
            <person name="Grisel S."/>
            <person name="Petersen M."/>
            <person name="Berrin J.G."/>
            <person name="Delaux P.M."/>
            <person name="Dal Grande F."/>
            <person name="Keller J."/>
        </authorList>
    </citation>
    <scope>NUCLEOTIDE SEQUENCE [LARGE SCALE GENOMIC DNA]</scope>
    <source>
        <strain evidence="1 2">SAG 2043</strain>
    </source>
</reference>
<accession>A0AAW1PIE6</accession>
<evidence type="ECO:0000313" key="2">
    <source>
        <dbReference type="Proteomes" id="UP001489004"/>
    </source>
</evidence>
<name>A0AAW1PIE6_9CHLO</name>
<gene>
    <name evidence="1" type="ORF">WJX72_011999</name>
</gene>
<sequence length="153" mass="13866">MLCAAHPGDAAAANTAARSCDGGLFGDVPSIASAVAAAVAGGGSSKAVPSIANAIKSGGPLGGAVAAALADVIGTGPCQGNPQSFVAAGASSLGTDVNGLADTAARITGNTAIGDTIRKCAPPPPRPTFPSGTFAGAAAGAGGAAAAAIAGGK</sequence>
<dbReference type="Proteomes" id="UP001489004">
    <property type="component" value="Unassembled WGS sequence"/>
</dbReference>
<proteinExistence type="predicted"/>
<dbReference type="EMBL" id="JALJOR010000008">
    <property type="protein sequence ID" value="KAK9813296.1"/>
    <property type="molecule type" value="Genomic_DNA"/>
</dbReference>
<dbReference type="AlphaFoldDB" id="A0AAW1PIE6"/>
<evidence type="ECO:0000313" key="1">
    <source>
        <dbReference type="EMBL" id="KAK9813296.1"/>
    </source>
</evidence>
<comment type="caution">
    <text evidence="1">The sequence shown here is derived from an EMBL/GenBank/DDBJ whole genome shotgun (WGS) entry which is preliminary data.</text>
</comment>
<keyword evidence="2" id="KW-1185">Reference proteome</keyword>
<protein>
    <submittedName>
        <fullName evidence="1">Uncharacterized protein</fullName>
    </submittedName>
</protein>
<organism evidence="1 2">
    <name type="scientific">[Myrmecia] bisecta</name>
    <dbReference type="NCBI Taxonomy" id="41462"/>
    <lineage>
        <taxon>Eukaryota</taxon>
        <taxon>Viridiplantae</taxon>
        <taxon>Chlorophyta</taxon>
        <taxon>core chlorophytes</taxon>
        <taxon>Trebouxiophyceae</taxon>
        <taxon>Trebouxiales</taxon>
        <taxon>Trebouxiaceae</taxon>
        <taxon>Myrmecia</taxon>
    </lineage>
</organism>